<evidence type="ECO:0000313" key="2">
    <source>
        <dbReference type="Proteomes" id="UP001220010"/>
    </source>
</evidence>
<dbReference type="Proteomes" id="UP001220010">
    <property type="component" value="Unassembled WGS sequence"/>
</dbReference>
<protein>
    <submittedName>
        <fullName evidence="1">Uncharacterized protein</fullName>
    </submittedName>
</protein>
<proteinExistence type="predicted"/>
<organism evidence="1 2">
    <name type="scientific">Candidatus Methanocrinis natronophilus</name>
    <dbReference type="NCBI Taxonomy" id="3033396"/>
    <lineage>
        <taxon>Archaea</taxon>
        <taxon>Methanobacteriati</taxon>
        <taxon>Methanobacteriota</taxon>
        <taxon>Stenosarchaea group</taxon>
        <taxon>Methanomicrobia</taxon>
        <taxon>Methanotrichales</taxon>
        <taxon>Methanotrichaceae</taxon>
        <taxon>Methanocrinis</taxon>
    </lineage>
</organism>
<evidence type="ECO:0000313" key="1">
    <source>
        <dbReference type="EMBL" id="MDF0591003.1"/>
    </source>
</evidence>
<name>A0ABT5X8J4_9EURY</name>
<reference evidence="1 2" key="1">
    <citation type="submission" date="2023-03" db="EMBL/GenBank/DDBJ databases">
        <title>WGS of Methanotrichaceae archaeon Mx.</title>
        <authorList>
            <person name="Sorokin D.Y."/>
            <person name="Merkel A.Y."/>
        </authorList>
    </citation>
    <scope>NUCLEOTIDE SEQUENCE [LARGE SCALE GENOMIC DNA]</scope>
    <source>
        <strain evidence="1 2">Mx</strain>
    </source>
</reference>
<sequence>MGRNNLDLVDPNGVPMIKNLMAVAERGMGFIYNVYPNPAADNVDELKLVGVQKVDDDLWIGSGI</sequence>
<comment type="caution">
    <text evidence="1">The sequence shown here is derived from an EMBL/GenBank/DDBJ whole genome shotgun (WGS) entry which is preliminary data.</text>
</comment>
<keyword evidence="2" id="KW-1185">Reference proteome</keyword>
<dbReference type="Gene3D" id="3.30.450.20">
    <property type="entry name" value="PAS domain"/>
    <property type="match status" value="1"/>
</dbReference>
<gene>
    <name evidence="1" type="ORF">P0O15_07460</name>
</gene>
<dbReference type="RefSeq" id="WP_316966747.1">
    <property type="nucleotide sequence ID" value="NZ_JARFPK010000024.1"/>
</dbReference>
<dbReference type="EMBL" id="JARFPK010000024">
    <property type="protein sequence ID" value="MDF0591003.1"/>
    <property type="molecule type" value="Genomic_DNA"/>
</dbReference>
<accession>A0ABT5X8J4</accession>